<keyword evidence="12" id="KW-1185">Reference proteome</keyword>
<dbReference type="EMBL" id="RQGC01000013">
    <property type="protein sequence ID" value="TGL38777.1"/>
    <property type="molecule type" value="Genomic_DNA"/>
</dbReference>
<evidence type="ECO:0000313" key="10">
    <source>
        <dbReference type="EMBL" id="TGK05646.1"/>
    </source>
</evidence>
<name>A0A5F1ZPZ7_9LEPT</name>
<comment type="cofactor">
    <cofactor evidence="1">
        <name>[4Fe-4S] cluster</name>
        <dbReference type="ChEBI" id="CHEBI:49883"/>
    </cofactor>
</comment>
<accession>A0A5F1ZPZ7</accession>
<dbReference type="AlphaFoldDB" id="A0A5F1ZPZ7"/>
<proteinExistence type="predicted"/>
<keyword evidence="7" id="KW-0342">GTP-binding</keyword>
<evidence type="ECO:0000313" key="12">
    <source>
        <dbReference type="Proteomes" id="UP000297273"/>
    </source>
</evidence>
<dbReference type="GO" id="GO:0061799">
    <property type="term" value="F:cyclic pyranopterin monophosphate synthase activity"/>
    <property type="evidence" value="ECO:0007669"/>
    <property type="project" value="TreeGrafter"/>
</dbReference>
<dbReference type="InterPro" id="IPR007197">
    <property type="entry name" value="rSAM"/>
</dbReference>
<protein>
    <submittedName>
        <fullName evidence="10">Radical SAM protein</fullName>
    </submittedName>
</protein>
<reference evidence="11" key="1">
    <citation type="submission" date="2018-10" db="EMBL/GenBank/DDBJ databases">
        <authorList>
            <person name="Vincent A.T."/>
            <person name="Schiettekatte O."/>
            <person name="Bourhy P."/>
            <person name="Veyrier F.J."/>
            <person name="Picardeau M."/>
        </authorList>
    </citation>
    <scope>NUCLEOTIDE SEQUENCE</scope>
    <source>
        <strain evidence="11">201702690</strain>
    </source>
</reference>
<evidence type="ECO:0000256" key="2">
    <source>
        <dbReference type="ARBA" id="ARBA00022691"/>
    </source>
</evidence>
<dbReference type="CDD" id="cd01335">
    <property type="entry name" value="Radical_SAM"/>
    <property type="match status" value="1"/>
</dbReference>
<keyword evidence="6" id="KW-0411">Iron-sulfur</keyword>
<dbReference type="Proteomes" id="UP000297273">
    <property type="component" value="Unassembled WGS sequence"/>
</dbReference>
<dbReference type="GO" id="GO:0005525">
    <property type="term" value="F:GTP binding"/>
    <property type="evidence" value="ECO:0007669"/>
    <property type="project" value="UniProtKB-KW"/>
</dbReference>
<evidence type="ECO:0000313" key="13">
    <source>
        <dbReference type="Proteomes" id="UP000297946"/>
    </source>
</evidence>
<dbReference type="EMBL" id="RQER01000001">
    <property type="protein sequence ID" value="TGK05646.1"/>
    <property type="molecule type" value="Genomic_DNA"/>
</dbReference>
<dbReference type="InterPro" id="IPR050105">
    <property type="entry name" value="MoCo_biosynth_MoaA/MoaC"/>
</dbReference>
<dbReference type="PANTHER" id="PTHR22960:SF28">
    <property type="entry name" value="GTP 3',8-CYCLASE"/>
    <property type="match status" value="1"/>
</dbReference>
<dbReference type="PROSITE" id="PS51918">
    <property type="entry name" value="RADICAL_SAM"/>
    <property type="match status" value="1"/>
</dbReference>
<dbReference type="Proteomes" id="UP000297946">
    <property type="component" value="Unassembled WGS sequence"/>
</dbReference>
<evidence type="ECO:0000313" key="11">
    <source>
        <dbReference type="EMBL" id="TGL38777.1"/>
    </source>
</evidence>
<sequence length="289" mass="32633">MYCAPGTAAESQVSVPASFLSPELFQRNLSLLSKKLSIQEIHLTGGEPTLHKELPELVRISNKEGIQDIAVTSNGFFRDGLIRDLKDAGLTRMNFSLDALEQTAFSRISGKNLPLDRLLNRIEEALSFGLDVKLNCTVLKTYNEDQILPLLHWTGARNISIRYLELMKMGPLQEKHSELFYSAEEIRDRLSSDFEFLSVPTPLESTARYYETKEKYRFGIIANHTEPFCEGCNRLRMDSRGRIYGCLSDFRSFPVSEDGTELEASLHAAMQTKKNVFTGSELSMKYIGG</sequence>
<dbReference type="PANTHER" id="PTHR22960">
    <property type="entry name" value="MOLYBDOPTERIN COFACTOR SYNTHESIS PROTEIN A"/>
    <property type="match status" value="1"/>
</dbReference>
<keyword evidence="8" id="KW-0501">Molybdenum cofactor biosynthesis</keyword>
<evidence type="ECO:0000256" key="7">
    <source>
        <dbReference type="ARBA" id="ARBA00023134"/>
    </source>
</evidence>
<organism evidence="10 13">
    <name type="scientific">Leptospira langatensis</name>
    <dbReference type="NCBI Taxonomy" id="2484983"/>
    <lineage>
        <taxon>Bacteria</taxon>
        <taxon>Pseudomonadati</taxon>
        <taxon>Spirochaetota</taxon>
        <taxon>Spirochaetia</taxon>
        <taxon>Leptospirales</taxon>
        <taxon>Leptospiraceae</taxon>
        <taxon>Leptospira</taxon>
    </lineage>
</organism>
<evidence type="ECO:0000256" key="6">
    <source>
        <dbReference type="ARBA" id="ARBA00023014"/>
    </source>
</evidence>
<dbReference type="InterPro" id="IPR010505">
    <property type="entry name" value="MoaA_twitch"/>
</dbReference>
<reference evidence="10 13" key="2">
    <citation type="journal article" date="2019" name="PLoS Negl. Trop. Dis.">
        <title>Revisiting the worldwide diversity of Leptospira species in the environment.</title>
        <authorList>
            <person name="Vincent A.T."/>
            <person name="Schiettekatte O."/>
            <person name="Bourhy P."/>
            <person name="Veyrier F.J."/>
            <person name="Picardeau M."/>
        </authorList>
    </citation>
    <scope>NUCLEOTIDE SEQUENCE [LARGE SCALE GENOMIC DNA]</scope>
    <source>
        <strain evidence="11">201702690</strain>
        <strain evidence="10 13">SSW18</strain>
    </source>
</reference>
<dbReference type="InterPro" id="IPR058240">
    <property type="entry name" value="rSAM_sf"/>
</dbReference>
<evidence type="ECO:0000256" key="8">
    <source>
        <dbReference type="ARBA" id="ARBA00023150"/>
    </source>
</evidence>
<evidence type="ECO:0000256" key="1">
    <source>
        <dbReference type="ARBA" id="ARBA00001966"/>
    </source>
</evidence>
<evidence type="ECO:0000256" key="3">
    <source>
        <dbReference type="ARBA" id="ARBA00022723"/>
    </source>
</evidence>
<comment type="caution">
    <text evidence="10">The sequence shown here is derived from an EMBL/GenBank/DDBJ whole genome shotgun (WGS) entry which is preliminary data.</text>
</comment>
<dbReference type="SUPFAM" id="SSF102114">
    <property type="entry name" value="Radical SAM enzymes"/>
    <property type="match status" value="1"/>
</dbReference>
<dbReference type="GO" id="GO:0046872">
    <property type="term" value="F:metal ion binding"/>
    <property type="evidence" value="ECO:0007669"/>
    <property type="project" value="UniProtKB-KW"/>
</dbReference>
<dbReference type="GO" id="GO:0061798">
    <property type="term" value="F:GTP 3',8'-cyclase activity"/>
    <property type="evidence" value="ECO:0007669"/>
    <property type="project" value="TreeGrafter"/>
</dbReference>
<keyword evidence="5" id="KW-0408">Iron</keyword>
<dbReference type="Gene3D" id="3.20.20.70">
    <property type="entry name" value="Aldolase class I"/>
    <property type="match status" value="1"/>
</dbReference>
<gene>
    <name evidence="10" type="ORF">EHO57_02060</name>
    <name evidence="11" type="ORF">EHQ53_17820</name>
</gene>
<dbReference type="GO" id="GO:0051539">
    <property type="term" value="F:4 iron, 4 sulfur cluster binding"/>
    <property type="evidence" value="ECO:0007669"/>
    <property type="project" value="UniProtKB-KW"/>
</dbReference>
<dbReference type="Pfam" id="PF06463">
    <property type="entry name" value="Mob_synth_C"/>
    <property type="match status" value="1"/>
</dbReference>
<dbReference type="OrthoDB" id="9763993at2"/>
<dbReference type="InterPro" id="IPR013785">
    <property type="entry name" value="Aldolase_TIM"/>
</dbReference>
<dbReference type="Pfam" id="PF04055">
    <property type="entry name" value="Radical_SAM"/>
    <property type="match status" value="1"/>
</dbReference>
<keyword evidence="4" id="KW-0547">Nucleotide-binding</keyword>
<keyword evidence="3" id="KW-0479">Metal-binding</keyword>
<evidence type="ECO:0000256" key="5">
    <source>
        <dbReference type="ARBA" id="ARBA00023004"/>
    </source>
</evidence>
<evidence type="ECO:0000256" key="4">
    <source>
        <dbReference type="ARBA" id="ARBA00022741"/>
    </source>
</evidence>
<evidence type="ECO:0000259" key="9">
    <source>
        <dbReference type="PROSITE" id="PS51918"/>
    </source>
</evidence>
<keyword evidence="2" id="KW-0949">S-adenosyl-L-methionine</keyword>
<feature type="domain" description="Radical SAM core" evidence="9">
    <location>
        <begin position="1"/>
        <end position="200"/>
    </location>
</feature>
<dbReference type="GO" id="GO:0006777">
    <property type="term" value="P:Mo-molybdopterin cofactor biosynthetic process"/>
    <property type="evidence" value="ECO:0007669"/>
    <property type="project" value="UniProtKB-KW"/>
</dbReference>